<gene>
    <name evidence="9" type="ORF">Purlil1_13907</name>
</gene>
<dbReference type="PANTHER" id="PTHR33567">
    <property type="entry name" value="CHROMATE ION TRANSPORTER (EUROFUNG)"/>
    <property type="match status" value="1"/>
</dbReference>
<evidence type="ECO:0000256" key="1">
    <source>
        <dbReference type="ARBA" id="ARBA00004651"/>
    </source>
</evidence>
<feature type="transmembrane region" description="Helical" evidence="8">
    <location>
        <begin position="408"/>
        <end position="428"/>
    </location>
</feature>
<dbReference type="PANTHER" id="PTHR33567:SF3">
    <property type="entry name" value="CHROMATE ION TRANSPORTER (EUROFUNG)"/>
    <property type="match status" value="1"/>
</dbReference>
<organism evidence="9 10">
    <name type="scientific">Purpureocillium lilacinum</name>
    <name type="common">Paecilomyces lilacinus</name>
    <dbReference type="NCBI Taxonomy" id="33203"/>
    <lineage>
        <taxon>Eukaryota</taxon>
        <taxon>Fungi</taxon>
        <taxon>Dikarya</taxon>
        <taxon>Ascomycota</taxon>
        <taxon>Pezizomycotina</taxon>
        <taxon>Sordariomycetes</taxon>
        <taxon>Hypocreomycetidae</taxon>
        <taxon>Hypocreales</taxon>
        <taxon>Ophiocordycipitaceae</taxon>
        <taxon>Purpureocillium</taxon>
    </lineage>
</organism>
<keyword evidence="10" id="KW-1185">Reference proteome</keyword>
<evidence type="ECO:0000256" key="2">
    <source>
        <dbReference type="ARBA" id="ARBA00005262"/>
    </source>
</evidence>
<reference evidence="9 10" key="1">
    <citation type="journal article" date="2024" name="Microbiol. Resour. Announc.">
        <title>Genome annotations for the ascomycete fungi Trichoderma harzianum, Trichoderma aggressivum, and Purpureocillium lilacinum.</title>
        <authorList>
            <person name="Beijen E.P.W."/>
            <person name="Ohm R.A."/>
        </authorList>
    </citation>
    <scope>NUCLEOTIDE SEQUENCE [LARGE SCALE GENOMIC DNA]</scope>
    <source>
        <strain evidence="9 10">CBS 150709</strain>
    </source>
</reference>
<proteinExistence type="inferred from homology"/>
<keyword evidence="4 8" id="KW-0812">Transmembrane</keyword>
<evidence type="ECO:0000256" key="5">
    <source>
        <dbReference type="ARBA" id="ARBA00022989"/>
    </source>
</evidence>
<dbReference type="Proteomes" id="UP001287286">
    <property type="component" value="Unassembled WGS sequence"/>
</dbReference>
<accession>A0ABR0BCU0</accession>
<evidence type="ECO:0000256" key="6">
    <source>
        <dbReference type="ARBA" id="ARBA00023136"/>
    </source>
</evidence>
<evidence type="ECO:0000256" key="8">
    <source>
        <dbReference type="SAM" id="Phobius"/>
    </source>
</evidence>
<keyword evidence="3" id="KW-1003">Cell membrane</keyword>
<feature type="transmembrane region" description="Helical" evidence="8">
    <location>
        <begin position="265"/>
        <end position="287"/>
    </location>
</feature>
<protein>
    <recommendedName>
        <fullName evidence="11">Chromate ion transporter</fullName>
    </recommendedName>
</protein>
<comment type="similarity">
    <text evidence="2">Belongs to the chromate ion transporter (CHR) (TC 2.A.51) family.</text>
</comment>
<sequence length="487" mass="53073">MARRQPEGPRGLLPRLWSTISQNYVLGFTSFGGPPVHFKIFHDKFVRKLQWIDEQVYQELFSVCQAFSGPGSTKMHYCINLIHDGFLPAVLGFFIWSLPGALGMYGLSIGVSNIGTSLPRPVYALLSGLNASTVGIIALAAVQLSEKAITDKMTRVLVFLGAAAGMLYNALWYFPLLMFLAGVAAVVHDQRWLHKPAIAFATGLTMARRRFRREEDGSVSARPSGPAIDENPNEGAQQALPLTERGPSSHEQEPRVVPSERRLNFSWKFGLSVITCFLLTFIVIMVLRGTLPSKSLLFSFFANMYLAGTIIFGGGPVVIPLLREYVVAENWVSPRNFLIGLAIQQAFPGPNFNFAVYLGSLTAIDGGYSSAAGAVLGFIAIFAPGLVTVHGTMGIWSAVRGLRWVKSLLRGVNAAAVGLIYTAVYRLWQIGYIDEGFQQGTSLGLEPWWVVITASSYVGGYWFGVSPPVAIVLGAILGLVWYAVVSQ</sequence>
<dbReference type="Pfam" id="PF02417">
    <property type="entry name" value="Chromate_transp"/>
    <property type="match status" value="2"/>
</dbReference>
<comment type="subcellular location">
    <subcellularLocation>
        <location evidence="1">Cell membrane</location>
        <topology evidence="1">Multi-pass membrane protein</topology>
    </subcellularLocation>
</comment>
<evidence type="ECO:0000313" key="10">
    <source>
        <dbReference type="Proteomes" id="UP001287286"/>
    </source>
</evidence>
<dbReference type="EMBL" id="JAWRVI010000353">
    <property type="protein sequence ID" value="KAK4067209.1"/>
    <property type="molecule type" value="Genomic_DNA"/>
</dbReference>
<evidence type="ECO:0008006" key="11">
    <source>
        <dbReference type="Google" id="ProtNLM"/>
    </source>
</evidence>
<feature type="transmembrane region" description="Helical" evidence="8">
    <location>
        <begin position="156"/>
        <end position="187"/>
    </location>
</feature>
<dbReference type="InterPro" id="IPR014047">
    <property type="entry name" value="Chr_Tranpt_l_chain"/>
</dbReference>
<evidence type="ECO:0000256" key="7">
    <source>
        <dbReference type="SAM" id="MobiDB-lite"/>
    </source>
</evidence>
<feature type="transmembrane region" description="Helical" evidence="8">
    <location>
        <begin position="122"/>
        <end position="144"/>
    </location>
</feature>
<keyword evidence="6 8" id="KW-0472">Membrane</keyword>
<dbReference type="InterPro" id="IPR003370">
    <property type="entry name" value="Chromate_transpt"/>
</dbReference>
<feature type="region of interest" description="Disordered" evidence="7">
    <location>
        <begin position="215"/>
        <end position="234"/>
    </location>
</feature>
<evidence type="ECO:0000256" key="4">
    <source>
        <dbReference type="ARBA" id="ARBA00022692"/>
    </source>
</evidence>
<feature type="transmembrane region" description="Helical" evidence="8">
    <location>
        <begin position="296"/>
        <end position="319"/>
    </location>
</feature>
<comment type="caution">
    <text evidence="9">The sequence shown here is derived from an EMBL/GenBank/DDBJ whole genome shotgun (WGS) entry which is preliminary data.</text>
</comment>
<keyword evidence="5 8" id="KW-1133">Transmembrane helix</keyword>
<feature type="transmembrane region" description="Helical" evidence="8">
    <location>
        <begin position="81"/>
        <end position="102"/>
    </location>
</feature>
<feature type="transmembrane region" description="Helical" evidence="8">
    <location>
        <begin position="461"/>
        <end position="484"/>
    </location>
</feature>
<evidence type="ECO:0000256" key="3">
    <source>
        <dbReference type="ARBA" id="ARBA00022475"/>
    </source>
</evidence>
<name>A0ABR0BCU0_PURLI</name>
<dbReference type="PIRSF" id="PIRSF004810">
    <property type="entry name" value="ChrA"/>
    <property type="match status" value="1"/>
</dbReference>
<evidence type="ECO:0000313" key="9">
    <source>
        <dbReference type="EMBL" id="KAK4067209.1"/>
    </source>
</evidence>
<feature type="transmembrane region" description="Helical" evidence="8">
    <location>
        <begin position="371"/>
        <end position="396"/>
    </location>
</feature>